<dbReference type="PROSITE" id="PS00149">
    <property type="entry name" value="SULFATASE_2"/>
    <property type="match status" value="1"/>
</dbReference>
<comment type="caution">
    <text evidence="5">The sequence shown here is derived from an EMBL/GenBank/DDBJ whole genome shotgun (WGS) entry which is preliminary data.</text>
</comment>
<evidence type="ECO:0000313" key="6">
    <source>
        <dbReference type="Proteomes" id="UP000243528"/>
    </source>
</evidence>
<evidence type="ECO:0000256" key="3">
    <source>
        <dbReference type="ARBA" id="ARBA00022801"/>
    </source>
</evidence>
<dbReference type="NCBIfam" id="NF010322">
    <property type="entry name" value="PRK13759.1"/>
    <property type="match status" value="1"/>
</dbReference>
<keyword evidence="6" id="KW-1185">Reference proteome</keyword>
<comment type="similarity">
    <text evidence="1">Belongs to the sulfatase family.</text>
</comment>
<feature type="domain" description="Sulfatase N-terminal" evidence="4">
    <location>
        <begin position="10"/>
        <end position="365"/>
    </location>
</feature>
<dbReference type="GO" id="GO:0005737">
    <property type="term" value="C:cytoplasm"/>
    <property type="evidence" value="ECO:0007669"/>
    <property type="project" value="TreeGrafter"/>
</dbReference>
<reference evidence="5 6" key="1">
    <citation type="submission" date="2018-03" db="EMBL/GenBank/DDBJ databases">
        <title>Genomic Encyclopedia of Archaeal and Bacterial Type Strains, Phase II (KMG-II): from individual species to whole genera.</title>
        <authorList>
            <person name="Goeker M."/>
        </authorList>
    </citation>
    <scope>NUCLEOTIDE SEQUENCE [LARGE SCALE GENOMIC DNA]</scope>
    <source>
        <strain evidence="5 6">DSM 45211</strain>
    </source>
</reference>
<evidence type="ECO:0000313" key="5">
    <source>
        <dbReference type="EMBL" id="PSL06806.1"/>
    </source>
</evidence>
<dbReference type="InterPro" id="IPR024607">
    <property type="entry name" value="Sulfatase_CS"/>
</dbReference>
<dbReference type="Proteomes" id="UP000243528">
    <property type="component" value="Unassembled WGS sequence"/>
</dbReference>
<dbReference type="RefSeq" id="WP_165358438.1">
    <property type="nucleotide sequence ID" value="NZ_ML142898.1"/>
</dbReference>
<dbReference type="PANTHER" id="PTHR45953:SF1">
    <property type="entry name" value="IDURONATE 2-SULFATASE"/>
    <property type="match status" value="1"/>
</dbReference>
<dbReference type="InterPro" id="IPR000917">
    <property type="entry name" value="Sulfatase_N"/>
</dbReference>
<keyword evidence="2" id="KW-0479">Metal-binding</keyword>
<organism evidence="5 6">
    <name type="scientific">Haloactinopolyspora alba</name>
    <dbReference type="NCBI Taxonomy" id="648780"/>
    <lineage>
        <taxon>Bacteria</taxon>
        <taxon>Bacillati</taxon>
        <taxon>Actinomycetota</taxon>
        <taxon>Actinomycetes</taxon>
        <taxon>Jiangellales</taxon>
        <taxon>Jiangellaceae</taxon>
        <taxon>Haloactinopolyspora</taxon>
    </lineage>
</organism>
<dbReference type="SUPFAM" id="SSF53649">
    <property type="entry name" value="Alkaline phosphatase-like"/>
    <property type="match status" value="1"/>
</dbReference>
<name>A0A2P8EBG9_9ACTN</name>
<gene>
    <name evidence="5" type="ORF">CLV30_102195</name>
</gene>
<dbReference type="GO" id="GO:0008484">
    <property type="term" value="F:sulfuric ester hydrolase activity"/>
    <property type="evidence" value="ECO:0007669"/>
    <property type="project" value="TreeGrafter"/>
</dbReference>
<keyword evidence="3" id="KW-0378">Hydrolase</keyword>
<dbReference type="Gene3D" id="3.40.720.10">
    <property type="entry name" value="Alkaline Phosphatase, subunit A"/>
    <property type="match status" value="1"/>
</dbReference>
<dbReference type="GO" id="GO:0046872">
    <property type="term" value="F:metal ion binding"/>
    <property type="evidence" value="ECO:0007669"/>
    <property type="project" value="UniProtKB-KW"/>
</dbReference>
<dbReference type="Pfam" id="PF00884">
    <property type="entry name" value="Sulfatase"/>
    <property type="match status" value="1"/>
</dbReference>
<dbReference type="EMBL" id="PYGE01000002">
    <property type="protein sequence ID" value="PSL06806.1"/>
    <property type="molecule type" value="Genomic_DNA"/>
</dbReference>
<proteinExistence type="inferred from homology"/>
<protein>
    <submittedName>
        <fullName evidence="5">Arylsulfatase A-like enzyme</fullName>
    </submittedName>
</protein>
<dbReference type="AlphaFoldDB" id="A0A2P8EBG9"/>
<dbReference type="PANTHER" id="PTHR45953">
    <property type="entry name" value="IDURONATE 2-SULFATASE"/>
    <property type="match status" value="1"/>
</dbReference>
<evidence type="ECO:0000259" key="4">
    <source>
        <dbReference type="Pfam" id="PF00884"/>
    </source>
</evidence>
<dbReference type="InterPro" id="IPR017850">
    <property type="entry name" value="Alkaline_phosphatase_core_sf"/>
</dbReference>
<accession>A0A2P8EBG9</accession>
<sequence length="487" mass="55331">MRPFSTGNRPNVVLICVDQWRGDCLSAAGHPVVRTPYLDALASEGANFTRAYSATPSCVPARMALMTGLTQRSHRRVGYSDGHAFDVATTLPGEFRRHGYHTQAIGKMHVHPPRTRVGFDDVILHDGYLHFTRERETTAELYDDYLPWLRDQPGQARRADYAEHGLNPNSIVARPWSREERLHPTNWVAEQAIDWLYRRDPTAPFFLYLSFHRPHPPYDPPAWAFDQYADHDYEPPVGDWWETFTDWRRDHDPAAQCAVYDGLSAKRARAGYYGHMSHIDQQINRFLTALAEFELRDDTYLMFVSDHGELMGDHNLYRKSLPYEGSSRIPFILSGPADAQLHAGATPHQIVELRDVMPTLLDCADLPIPDTVEGHSVLPLARGENPGWRSHLHGEDIPIAADVGSAQWITTDQYKYVWMSRQGIEQLFDLHHDPTELHDLAADPTYADALRQCRDLLVQGLAGREEGYVQNGRLVAGQRPVTLLSKT</sequence>
<evidence type="ECO:0000256" key="1">
    <source>
        <dbReference type="ARBA" id="ARBA00008779"/>
    </source>
</evidence>
<evidence type="ECO:0000256" key="2">
    <source>
        <dbReference type="ARBA" id="ARBA00022723"/>
    </source>
</evidence>